<dbReference type="PANTHER" id="PTHR12526">
    <property type="entry name" value="GLYCOSYLTRANSFERASE"/>
    <property type="match status" value="1"/>
</dbReference>
<sequence length="323" mass="37821">MEISGFYYLEMQKKLINLLKNNNYNIVQVELPKMAQNFDKSFYKENRSLKILVDYDISFIPYLRNYHCEKKKFLKLKKYIDYRMHRFFALKTWNQFDRLVVMSEVDRRKVNDILPELSVHVIPNGVDLASFRPFPKEEGDNRLLFLGGAGHFPNVDALFYFLKEIFPEIKKRIKKFSVVVIGDCWNRYSDQLPHDASIEFTGFVKDIRQYINDSTVLITPIRIGGGTRLKIVEAMALKVPVVSTSVGCEGFSVEDGQHILLADKPDDFAIKVQEVFSNKQLYNTLTENAYKLVKENYGWDKLVLKLEDIYEYTTEERKMQKAG</sequence>
<protein>
    <submittedName>
        <fullName evidence="1">Glycosyl transferase, group 1</fullName>
    </submittedName>
</protein>
<evidence type="ECO:0000313" key="1">
    <source>
        <dbReference type="EMBL" id="GAX59188.1"/>
    </source>
</evidence>
<name>A0A286TTJ3_9BACT</name>
<keyword evidence="1" id="KW-0808">Transferase</keyword>
<evidence type="ECO:0000313" key="2">
    <source>
        <dbReference type="Proteomes" id="UP000218542"/>
    </source>
</evidence>
<reference evidence="2" key="1">
    <citation type="journal article" date="2017" name="Environ. Microbiol. Rep.">
        <title>Genetic Diversity of Marine Anaerobic Ammonium-Oxidizing Bacteria as Revealed by Genomic and Proteomic Analyses of 'Candidatus Scalindua japonica'.</title>
        <authorList>
            <person name="Oshiki M."/>
            <person name="Mizuto K."/>
            <person name="Kimura Z."/>
            <person name="Kindaichi T."/>
            <person name="Satoh H."/>
            <person name="Okabe S."/>
        </authorList>
    </citation>
    <scope>NUCLEOTIDE SEQUENCE [LARGE SCALE GENOMIC DNA]</scope>
    <source>
        <strain evidence="2">husup-a2</strain>
    </source>
</reference>
<dbReference type="GO" id="GO:0016740">
    <property type="term" value="F:transferase activity"/>
    <property type="evidence" value="ECO:0007669"/>
    <property type="project" value="UniProtKB-KW"/>
</dbReference>
<dbReference type="AlphaFoldDB" id="A0A286TTJ3"/>
<dbReference type="CDD" id="cd03801">
    <property type="entry name" value="GT4_PimA-like"/>
    <property type="match status" value="1"/>
</dbReference>
<gene>
    <name evidence="1" type="ORF">SCALIN_C01_0119</name>
</gene>
<keyword evidence="2" id="KW-1185">Reference proteome</keyword>
<comment type="caution">
    <text evidence="1">The sequence shown here is derived from an EMBL/GenBank/DDBJ whole genome shotgun (WGS) entry which is preliminary data.</text>
</comment>
<dbReference type="SUPFAM" id="SSF53756">
    <property type="entry name" value="UDP-Glycosyltransferase/glycogen phosphorylase"/>
    <property type="match status" value="1"/>
</dbReference>
<dbReference type="Pfam" id="PF13692">
    <property type="entry name" value="Glyco_trans_1_4"/>
    <property type="match status" value="1"/>
</dbReference>
<accession>A0A286TTJ3</accession>
<organism evidence="1 2">
    <name type="scientific">Candidatus Scalindua japonica</name>
    <dbReference type="NCBI Taxonomy" id="1284222"/>
    <lineage>
        <taxon>Bacteria</taxon>
        <taxon>Pseudomonadati</taxon>
        <taxon>Planctomycetota</taxon>
        <taxon>Candidatus Brocadiia</taxon>
        <taxon>Candidatus Brocadiales</taxon>
        <taxon>Candidatus Scalinduaceae</taxon>
        <taxon>Candidatus Scalindua</taxon>
    </lineage>
</organism>
<dbReference type="Proteomes" id="UP000218542">
    <property type="component" value="Unassembled WGS sequence"/>
</dbReference>
<proteinExistence type="predicted"/>
<dbReference type="EMBL" id="BAOS01000001">
    <property type="protein sequence ID" value="GAX59188.1"/>
    <property type="molecule type" value="Genomic_DNA"/>
</dbReference>
<dbReference type="Gene3D" id="3.40.50.2000">
    <property type="entry name" value="Glycogen Phosphorylase B"/>
    <property type="match status" value="2"/>
</dbReference>